<dbReference type="KEGG" id="lcal:ATTO_16240"/>
<accession>A0AAU9CHN2</accession>
<dbReference type="EMBL" id="AP025285">
    <property type="protein sequence ID" value="BDC91752.1"/>
    <property type="molecule type" value="Genomic_DNA"/>
</dbReference>
<dbReference type="AlphaFoldDB" id="A0AAU9CHN2"/>
<reference evidence="1" key="1">
    <citation type="submission" date="2021-11" db="EMBL/GenBank/DDBJ databases">
        <title>Complete genome sequence of Atopobiaceae bacterium TOC12.</title>
        <authorList>
            <person name="Morinaga K."/>
            <person name="Kusada H."/>
            <person name="Tamaki H."/>
        </authorList>
    </citation>
    <scope>NUCLEOTIDE SEQUENCE</scope>
    <source>
        <strain evidence="1">TOC12</strain>
    </source>
</reference>
<name>A0AAU9CHN2_9ACTN</name>
<evidence type="ECO:0000313" key="1">
    <source>
        <dbReference type="EMBL" id="BDC91752.1"/>
    </source>
</evidence>
<dbReference type="Proteomes" id="UP001431186">
    <property type="component" value="Chromosome"/>
</dbReference>
<keyword evidence="2" id="KW-1185">Reference proteome</keyword>
<organism evidence="1 2">
    <name type="scientific">Leptogranulimonas caecicola</name>
    <dbReference type="NCBI Taxonomy" id="2894156"/>
    <lineage>
        <taxon>Bacteria</taxon>
        <taxon>Bacillati</taxon>
        <taxon>Actinomycetota</taxon>
        <taxon>Coriobacteriia</taxon>
        <taxon>Coriobacteriales</taxon>
        <taxon>Kribbibacteriaceae</taxon>
        <taxon>Leptogranulimonas</taxon>
    </lineage>
</organism>
<gene>
    <name evidence="1" type="ORF">ATTO_16240</name>
</gene>
<proteinExistence type="predicted"/>
<sequence>MLPRNPPARGGPSIQIPTPTRLRHILQNVPQIEGLPARIGKARQWAGQKPLRRIQAQAFGIHPRRKIFAVAEQEGT</sequence>
<evidence type="ECO:0000313" key="2">
    <source>
        <dbReference type="Proteomes" id="UP001431186"/>
    </source>
</evidence>
<protein>
    <submittedName>
        <fullName evidence="1">Uncharacterized protein</fullName>
    </submittedName>
</protein>